<comment type="caution">
    <text evidence="5">The sequence shown here is derived from an EMBL/GenBank/DDBJ whole genome shotgun (WGS) entry which is preliminary data.</text>
</comment>
<evidence type="ECO:0000256" key="3">
    <source>
        <dbReference type="SAM" id="MobiDB-lite"/>
    </source>
</evidence>
<dbReference type="PANTHER" id="PTHR43401:SF2">
    <property type="entry name" value="L-THREONINE 3-DEHYDROGENASE"/>
    <property type="match status" value="1"/>
</dbReference>
<protein>
    <submittedName>
        <fullName evidence="5">Alcohol dehydrogenase catalytic domain-containing protein</fullName>
    </submittedName>
</protein>
<organism evidence="5 6">
    <name type="scientific">Paractinoplanes aksuensis</name>
    <dbReference type="NCBI Taxonomy" id="2939490"/>
    <lineage>
        <taxon>Bacteria</taxon>
        <taxon>Bacillati</taxon>
        <taxon>Actinomycetota</taxon>
        <taxon>Actinomycetes</taxon>
        <taxon>Micromonosporales</taxon>
        <taxon>Micromonosporaceae</taxon>
        <taxon>Paractinoplanes</taxon>
    </lineage>
</organism>
<gene>
    <name evidence="5" type="ORF">M1L60_00645</name>
</gene>
<dbReference type="Gene3D" id="3.40.50.720">
    <property type="entry name" value="NAD(P)-binding Rossmann-like Domain"/>
    <property type="match status" value="1"/>
</dbReference>
<evidence type="ECO:0000259" key="4">
    <source>
        <dbReference type="Pfam" id="PF08240"/>
    </source>
</evidence>
<dbReference type="Pfam" id="PF08240">
    <property type="entry name" value="ADH_N"/>
    <property type="match status" value="1"/>
</dbReference>
<name>A0ABT1DG98_9ACTN</name>
<feature type="region of interest" description="Disordered" evidence="3">
    <location>
        <begin position="195"/>
        <end position="219"/>
    </location>
</feature>
<sequence>MSTAVRVGGRVARLTAAGVITVTDEAVPVAGPGEALVRLTACGICGTDVHAYAGRPANLPITLGHDAAGVLVDSGQRVTIDPTIACGVCVYCAQNRPQLCRDGGYLGMTCEGTMAEYIVVPSDNLVPLPDEVSDIEATVLEPIAVALHVLERLGPWTAAQQQAHVVGGGPLGIVLTQTLIAHGWETVVHEPQEHRREAGRAAGLNVRDSTKADPGDPADGPLLIVETSATAGGVALASRLATPGSAIAAVGRAPADFATADILGRELTVFGSRGGAGTYPRAVELVRDGLVRPAPVVSHKFALADTGEALRAVTAPGNTVLRAVLIA</sequence>
<evidence type="ECO:0000313" key="5">
    <source>
        <dbReference type="EMBL" id="MCO8269091.1"/>
    </source>
</evidence>
<reference evidence="5 6" key="1">
    <citation type="submission" date="2022-06" db="EMBL/GenBank/DDBJ databases">
        <title>New Species of the Genus Actinoplanes, ActinopZanes ferrugineus.</title>
        <authorList>
            <person name="Ding P."/>
        </authorList>
    </citation>
    <scope>NUCLEOTIDE SEQUENCE [LARGE SCALE GENOMIC DNA]</scope>
    <source>
        <strain evidence="5 6">TRM88003</strain>
    </source>
</reference>
<evidence type="ECO:0000256" key="1">
    <source>
        <dbReference type="ARBA" id="ARBA00001947"/>
    </source>
</evidence>
<dbReference type="RefSeq" id="WP_253235234.1">
    <property type="nucleotide sequence ID" value="NZ_JAMYJR010000001.1"/>
</dbReference>
<dbReference type="SUPFAM" id="SSF50129">
    <property type="entry name" value="GroES-like"/>
    <property type="match status" value="1"/>
</dbReference>
<proteinExistence type="predicted"/>
<keyword evidence="6" id="KW-1185">Reference proteome</keyword>
<dbReference type="PANTHER" id="PTHR43401">
    <property type="entry name" value="L-THREONINE 3-DEHYDROGENASE"/>
    <property type="match status" value="1"/>
</dbReference>
<accession>A0ABT1DG98</accession>
<comment type="cofactor">
    <cofactor evidence="1">
        <name>Zn(2+)</name>
        <dbReference type="ChEBI" id="CHEBI:29105"/>
    </cofactor>
</comment>
<evidence type="ECO:0000256" key="2">
    <source>
        <dbReference type="ARBA" id="ARBA00023002"/>
    </source>
</evidence>
<dbReference type="EMBL" id="JAMYJR010000001">
    <property type="protein sequence ID" value="MCO8269091.1"/>
    <property type="molecule type" value="Genomic_DNA"/>
</dbReference>
<dbReference type="SUPFAM" id="SSF51735">
    <property type="entry name" value="NAD(P)-binding Rossmann-fold domains"/>
    <property type="match status" value="1"/>
</dbReference>
<evidence type="ECO:0000313" key="6">
    <source>
        <dbReference type="Proteomes" id="UP001523369"/>
    </source>
</evidence>
<dbReference type="Proteomes" id="UP001523369">
    <property type="component" value="Unassembled WGS sequence"/>
</dbReference>
<keyword evidence="2" id="KW-0560">Oxidoreductase</keyword>
<dbReference type="InterPro" id="IPR011032">
    <property type="entry name" value="GroES-like_sf"/>
</dbReference>
<dbReference type="InterPro" id="IPR013154">
    <property type="entry name" value="ADH-like_N"/>
</dbReference>
<dbReference type="InterPro" id="IPR050129">
    <property type="entry name" value="Zn_alcohol_dh"/>
</dbReference>
<dbReference type="InterPro" id="IPR036291">
    <property type="entry name" value="NAD(P)-bd_dom_sf"/>
</dbReference>
<dbReference type="Gene3D" id="3.90.180.10">
    <property type="entry name" value="Medium-chain alcohol dehydrogenases, catalytic domain"/>
    <property type="match status" value="1"/>
</dbReference>
<feature type="domain" description="Alcohol dehydrogenase-like N-terminal" evidence="4">
    <location>
        <begin position="31"/>
        <end position="130"/>
    </location>
</feature>